<dbReference type="InterPro" id="IPR029495">
    <property type="entry name" value="NACHT-assoc"/>
</dbReference>
<gene>
    <name evidence="3" type="ORF">QQF64_032687</name>
</gene>
<accession>A0ABR3MRR5</accession>
<feature type="non-terminal residue" evidence="3">
    <location>
        <position position="133"/>
    </location>
</feature>
<evidence type="ECO:0000313" key="4">
    <source>
        <dbReference type="Proteomes" id="UP001558613"/>
    </source>
</evidence>
<keyword evidence="4" id="KW-1185">Reference proteome</keyword>
<evidence type="ECO:0000259" key="2">
    <source>
        <dbReference type="Pfam" id="PF14484"/>
    </source>
</evidence>
<feature type="compositionally biased region" description="Polar residues" evidence="1">
    <location>
        <begin position="15"/>
        <end position="32"/>
    </location>
</feature>
<proteinExistence type="predicted"/>
<sequence>MDDTLTSTDEDVSPKCSSVQQKRSEPESSCVSVKSDWSMDHPIVFKSGDTKTDLSSVQQKRSEPEPSCVSMSDRSMNRPIEFKSRDTKTDLRNDFLKMFRSNLKKFERLYEGTVTQGNPTLLNEIYTELYITE</sequence>
<dbReference type="EMBL" id="JAYMGO010000009">
    <property type="protein sequence ID" value="KAL1267324.1"/>
    <property type="molecule type" value="Genomic_DNA"/>
</dbReference>
<comment type="caution">
    <text evidence="3">The sequence shown here is derived from an EMBL/GenBank/DDBJ whole genome shotgun (WGS) entry which is preliminary data.</text>
</comment>
<feature type="region of interest" description="Disordered" evidence="1">
    <location>
        <begin position="1"/>
        <end position="84"/>
    </location>
</feature>
<dbReference type="Pfam" id="PF14484">
    <property type="entry name" value="FISNA"/>
    <property type="match status" value="1"/>
</dbReference>
<evidence type="ECO:0000256" key="1">
    <source>
        <dbReference type="SAM" id="MobiDB-lite"/>
    </source>
</evidence>
<name>A0ABR3MRR5_9TELE</name>
<feature type="compositionally biased region" description="Acidic residues" evidence="1">
    <location>
        <begin position="1"/>
        <end position="11"/>
    </location>
</feature>
<dbReference type="Proteomes" id="UP001558613">
    <property type="component" value="Unassembled WGS sequence"/>
</dbReference>
<protein>
    <recommendedName>
        <fullName evidence="2">FISNA domain-containing protein</fullName>
    </recommendedName>
</protein>
<feature type="domain" description="FISNA" evidence="2">
    <location>
        <begin position="103"/>
        <end position="133"/>
    </location>
</feature>
<evidence type="ECO:0000313" key="3">
    <source>
        <dbReference type="EMBL" id="KAL1267324.1"/>
    </source>
</evidence>
<reference evidence="3 4" key="1">
    <citation type="submission" date="2023-09" db="EMBL/GenBank/DDBJ databases">
        <authorList>
            <person name="Wang M."/>
        </authorList>
    </citation>
    <scope>NUCLEOTIDE SEQUENCE [LARGE SCALE GENOMIC DNA]</scope>
    <source>
        <strain evidence="3">GT-2023</strain>
        <tissue evidence="3">Liver</tissue>
    </source>
</reference>
<organism evidence="3 4">
    <name type="scientific">Cirrhinus molitorella</name>
    <name type="common">mud carp</name>
    <dbReference type="NCBI Taxonomy" id="172907"/>
    <lineage>
        <taxon>Eukaryota</taxon>
        <taxon>Metazoa</taxon>
        <taxon>Chordata</taxon>
        <taxon>Craniata</taxon>
        <taxon>Vertebrata</taxon>
        <taxon>Euteleostomi</taxon>
        <taxon>Actinopterygii</taxon>
        <taxon>Neopterygii</taxon>
        <taxon>Teleostei</taxon>
        <taxon>Ostariophysi</taxon>
        <taxon>Cypriniformes</taxon>
        <taxon>Cyprinidae</taxon>
        <taxon>Labeoninae</taxon>
        <taxon>Labeonini</taxon>
        <taxon>Cirrhinus</taxon>
    </lineage>
</organism>